<dbReference type="EMBL" id="CP032333">
    <property type="protein sequence ID" value="QCO06359.1"/>
    <property type="molecule type" value="Genomic_DNA"/>
</dbReference>
<evidence type="ECO:0000313" key="1">
    <source>
        <dbReference type="EMBL" id="QCO06359.1"/>
    </source>
</evidence>
<proteinExistence type="predicted"/>
<evidence type="ECO:0000313" key="2">
    <source>
        <dbReference type="Proteomes" id="UP000298596"/>
    </source>
</evidence>
<dbReference type="Proteomes" id="UP000298596">
    <property type="component" value="Plasmid p3"/>
</dbReference>
<sequence>MMVFLLMGCGWWQERSMGAAPVERLDEVSSGAAVHRGDGPTLFRAHGAAAGQADGAGCGAMHFVDMAQIGVLVLHE</sequence>
<dbReference type="AlphaFoldDB" id="A0A4D8QH14"/>
<gene>
    <name evidence="1" type="ORF">D3867_31110</name>
</gene>
<organism evidence="1 2">
    <name type="scientific">Azospirillum brasilense</name>
    <dbReference type="NCBI Taxonomy" id="192"/>
    <lineage>
        <taxon>Bacteria</taxon>
        <taxon>Pseudomonadati</taxon>
        <taxon>Pseudomonadota</taxon>
        <taxon>Alphaproteobacteria</taxon>
        <taxon>Rhodospirillales</taxon>
        <taxon>Azospirillaceae</taxon>
        <taxon>Azospirillum</taxon>
    </lineage>
</organism>
<reference evidence="1 2" key="1">
    <citation type="submission" date="2018-09" db="EMBL/GenBank/DDBJ databases">
        <title>Whole genome based analysis of evolution and adaptive divergence in Indian and Brazilian strains of Azospirillum brasilense.</title>
        <authorList>
            <person name="Singh C."/>
            <person name="Tripathi A.K."/>
        </authorList>
    </citation>
    <scope>NUCLEOTIDE SEQUENCE [LARGE SCALE GENOMIC DNA]</scope>
    <source>
        <strain evidence="1 2">MTCC4036</strain>
        <plasmid evidence="1 2">p3</plasmid>
    </source>
</reference>
<accession>A0A4D8QH14</accession>
<protein>
    <submittedName>
        <fullName evidence="1">Uncharacterized protein</fullName>
    </submittedName>
</protein>
<name>A0A4D8QH14_AZOBR</name>
<keyword evidence="1" id="KW-0614">Plasmid</keyword>
<geneLocation type="plasmid" evidence="1">
    <name>p3</name>
</geneLocation>